<dbReference type="PANTHER" id="PTHR35010:SF2">
    <property type="entry name" value="BLL4672 PROTEIN"/>
    <property type="match status" value="1"/>
</dbReference>
<dbReference type="AlphaFoldDB" id="A6W9M0"/>
<protein>
    <submittedName>
        <fullName evidence="2">Transcriptional regulator, XRE family</fullName>
    </submittedName>
</protein>
<proteinExistence type="predicted"/>
<dbReference type="Gene3D" id="1.10.260.40">
    <property type="entry name" value="lambda repressor-like DNA-binding domains"/>
    <property type="match status" value="1"/>
</dbReference>
<sequence length="286" mass="31402">MALVPHDGGVDRASLADFLRRRREALRPDDVGLPPGVRRRTAGLRREEVAALTGMSADYYARLEQQRGPQPSEQVLTALARGLRLSLDERDHLFRIAGHGTPSRARRSEHVPPGVVRVLDRLFDTPAQVVTDLGVTVLQNRLAVALLGDQTAYEGPARSAFHRWFTADPRERALRAEAEHAAQSRAWAADLRAATSRGVPGAQALVERLLAESAEFAEVWARHEVATHTGQRKTLVHPELGAVDLDCQVLHTEDRGLRLLVFTATPGTPDAERLELLAVVGNQFSS</sequence>
<evidence type="ECO:0000313" key="2">
    <source>
        <dbReference type="EMBL" id="ABS03509.1"/>
    </source>
</evidence>
<dbReference type="GO" id="GO:0003677">
    <property type="term" value="F:DNA binding"/>
    <property type="evidence" value="ECO:0007669"/>
    <property type="project" value="InterPro"/>
</dbReference>
<dbReference type="Proteomes" id="UP000001116">
    <property type="component" value="Chromosome"/>
</dbReference>
<dbReference type="InterPro" id="IPR010982">
    <property type="entry name" value="Lambda_DNA-bd_dom_sf"/>
</dbReference>
<dbReference type="eggNOG" id="COG1396">
    <property type="taxonomic scope" value="Bacteria"/>
</dbReference>
<dbReference type="CDD" id="cd00093">
    <property type="entry name" value="HTH_XRE"/>
    <property type="match status" value="1"/>
</dbReference>
<dbReference type="STRING" id="266940.Krad_2024"/>
<evidence type="ECO:0000313" key="3">
    <source>
        <dbReference type="Proteomes" id="UP000001116"/>
    </source>
</evidence>
<gene>
    <name evidence="2" type="ordered locus">Krad_2024</name>
</gene>
<dbReference type="SUPFAM" id="SSF47413">
    <property type="entry name" value="lambda repressor-like DNA-binding domains"/>
    <property type="match status" value="1"/>
</dbReference>
<dbReference type="InterPro" id="IPR001387">
    <property type="entry name" value="Cro/C1-type_HTH"/>
</dbReference>
<dbReference type="HOGENOM" id="CLU_057862_1_1_11"/>
<evidence type="ECO:0000259" key="1">
    <source>
        <dbReference type="PROSITE" id="PS50943"/>
    </source>
</evidence>
<dbReference type="SMART" id="SM00530">
    <property type="entry name" value="HTH_XRE"/>
    <property type="match status" value="1"/>
</dbReference>
<name>A6W9M0_KINRD</name>
<dbReference type="Pfam" id="PF17765">
    <property type="entry name" value="MLTR_LBD"/>
    <property type="match status" value="1"/>
</dbReference>
<organism evidence="2 3">
    <name type="scientific">Kineococcus radiotolerans (strain ATCC BAA-149 / DSM 14245 / SRS30216)</name>
    <dbReference type="NCBI Taxonomy" id="266940"/>
    <lineage>
        <taxon>Bacteria</taxon>
        <taxon>Bacillati</taxon>
        <taxon>Actinomycetota</taxon>
        <taxon>Actinomycetes</taxon>
        <taxon>Kineosporiales</taxon>
        <taxon>Kineosporiaceae</taxon>
        <taxon>Kineococcus</taxon>
    </lineage>
</organism>
<keyword evidence="3" id="KW-1185">Reference proteome</keyword>
<dbReference type="Gene3D" id="3.30.450.180">
    <property type="match status" value="1"/>
</dbReference>
<dbReference type="PANTHER" id="PTHR35010">
    <property type="entry name" value="BLL4672 PROTEIN-RELATED"/>
    <property type="match status" value="1"/>
</dbReference>
<feature type="domain" description="HTH cro/C1-type" evidence="1">
    <location>
        <begin position="42"/>
        <end position="90"/>
    </location>
</feature>
<reference evidence="3" key="1">
    <citation type="journal article" date="2008" name="PLoS ONE">
        <title>Survival in nuclear waste, extreme resistance, and potential applications gleaned from the genome sequence of Kineococcus radiotolerans SRS30216.</title>
        <authorList>
            <person name="Bagwell C.E."/>
            <person name="Bhat S."/>
            <person name="Hawkins G.M."/>
            <person name="Smith B.W."/>
            <person name="Biswas T."/>
            <person name="Hoover T.R."/>
            <person name="Saunders E."/>
            <person name="Han C.S."/>
            <person name="Tsodikov O.V."/>
            <person name="Shimkets L.J."/>
        </authorList>
    </citation>
    <scope>NUCLEOTIDE SEQUENCE [LARGE SCALE GENOMIC DNA]</scope>
    <source>
        <strain evidence="3">ATCC BAA-149 / DSM 14245 / SRS30216</strain>
    </source>
</reference>
<dbReference type="InterPro" id="IPR041413">
    <property type="entry name" value="MLTR_LBD"/>
</dbReference>
<dbReference type="PROSITE" id="PS50943">
    <property type="entry name" value="HTH_CROC1"/>
    <property type="match status" value="1"/>
</dbReference>
<accession>A6W9M0</accession>
<dbReference type="KEGG" id="kra:Krad_2024"/>
<dbReference type="EMBL" id="CP000750">
    <property type="protein sequence ID" value="ABS03509.1"/>
    <property type="molecule type" value="Genomic_DNA"/>
</dbReference>
<dbReference type="Pfam" id="PF13560">
    <property type="entry name" value="HTH_31"/>
    <property type="match status" value="1"/>
</dbReference>